<gene>
    <name evidence="1" type="ORF">A1Q5_12690</name>
</gene>
<dbReference type="Proteomes" id="UP000095059">
    <property type="component" value="Unassembled WGS sequence"/>
</dbReference>
<comment type="caution">
    <text evidence="1">The sequence shown here is derived from an EMBL/GenBank/DDBJ whole genome shotgun (WGS) entry which is preliminary data.</text>
</comment>
<keyword evidence="2" id="KW-1185">Reference proteome</keyword>
<evidence type="ECO:0000313" key="2">
    <source>
        <dbReference type="Proteomes" id="UP000095059"/>
    </source>
</evidence>
<organism evidence="1 2">
    <name type="scientific">Aliivibrio logei 5S-186</name>
    <dbReference type="NCBI Taxonomy" id="626086"/>
    <lineage>
        <taxon>Bacteria</taxon>
        <taxon>Pseudomonadati</taxon>
        <taxon>Pseudomonadota</taxon>
        <taxon>Gammaproteobacteria</taxon>
        <taxon>Vibrionales</taxon>
        <taxon>Vibrionaceae</taxon>
        <taxon>Aliivibrio</taxon>
    </lineage>
</organism>
<evidence type="ECO:0000313" key="1">
    <source>
        <dbReference type="EMBL" id="OEF10695.1"/>
    </source>
</evidence>
<name>A0ABX3ATD6_ALILO</name>
<accession>A0ABX3ATD6</accession>
<protein>
    <submittedName>
        <fullName evidence="1">Uncharacterized protein</fullName>
    </submittedName>
</protein>
<proteinExistence type="predicted"/>
<reference evidence="1 2" key="1">
    <citation type="journal article" date="2012" name="Science">
        <title>Ecological populations of bacteria act as socially cohesive units of antibiotic production and resistance.</title>
        <authorList>
            <person name="Cordero O.X."/>
            <person name="Wildschutte H."/>
            <person name="Kirkup B."/>
            <person name="Proehl S."/>
            <person name="Ngo L."/>
            <person name="Hussain F."/>
            <person name="Le Roux F."/>
            <person name="Mincer T."/>
            <person name="Polz M.F."/>
        </authorList>
    </citation>
    <scope>NUCLEOTIDE SEQUENCE [LARGE SCALE GENOMIC DNA]</scope>
    <source>
        <strain evidence="1 2">5S-186</strain>
    </source>
</reference>
<sequence>MASPKKFYLSEFAVNLCTSRWLMTPVSQLMSGGTMGAEEQEVANNSHIYLICKRPILSFSKHTFCYEDGNVSGHINYRIEGVVSELEFSIPFPLLDGATEVGLSKYPHREFSTFNDSGEEVRYMPASTVAMGLGLHYRNEELRNLEVLYVGQAFGDGSRSAFDRLKSHSTLQKILAQAQYEDPDSEVFVLTFEYMPYRVLSHMDPRAKDAITDHRDIDRFRSIMSNPLTEHQQICLAEAGLIRYFQPKFNAIYKDNFPNANHKILESCYDLDFSALVVEINTDELGFNLYSDSVKPNDHHISKVDILDPAQRWGFFHHSRGDGTTFQMPNVITRRSKG</sequence>
<dbReference type="EMBL" id="AJYJ02000124">
    <property type="protein sequence ID" value="OEF10695.1"/>
    <property type="molecule type" value="Genomic_DNA"/>
</dbReference>